<reference evidence="2" key="1">
    <citation type="journal article" date="2014" name="Int. J. Syst. Evol. Microbiol.">
        <title>Complete genome sequence of Corynebacterium casei LMG S-19264T (=DSM 44701T), isolated from a smear-ripened cheese.</title>
        <authorList>
            <consortium name="US DOE Joint Genome Institute (JGI-PGF)"/>
            <person name="Walter F."/>
            <person name="Albersmeier A."/>
            <person name="Kalinowski J."/>
            <person name="Ruckert C."/>
        </authorList>
    </citation>
    <scope>NUCLEOTIDE SEQUENCE</scope>
    <source>
        <strain evidence="2">CGMCC 1.3617</strain>
    </source>
</reference>
<sequence>MTPTPKRSAPLHHLPPHLREVCDSLVRGPLRLRRRTAEDFDRDLGVDGESSLHFSAHQSVHADPLERGSA</sequence>
<dbReference type="Proteomes" id="UP000661507">
    <property type="component" value="Unassembled WGS sequence"/>
</dbReference>
<name>A0A917L394_9PROT</name>
<dbReference type="EMBL" id="BMKW01000019">
    <property type="protein sequence ID" value="GGJ40792.1"/>
    <property type="molecule type" value="Genomic_DNA"/>
</dbReference>
<gene>
    <name evidence="2" type="ORF">GCM10011320_55570</name>
</gene>
<evidence type="ECO:0000313" key="3">
    <source>
        <dbReference type="Proteomes" id="UP000661507"/>
    </source>
</evidence>
<protein>
    <submittedName>
        <fullName evidence="2">Uncharacterized protein</fullName>
    </submittedName>
</protein>
<evidence type="ECO:0000256" key="1">
    <source>
        <dbReference type="SAM" id="MobiDB-lite"/>
    </source>
</evidence>
<feature type="region of interest" description="Disordered" evidence="1">
    <location>
        <begin position="36"/>
        <end position="70"/>
    </location>
</feature>
<evidence type="ECO:0000313" key="2">
    <source>
        <dbReference type="EMBL" id="GGJ40792.1"/>
    </source>
</evidence>
<dbReference type="AlphaFoldDB" id="A0A917L394"/>
<feature type="compositionally biased region" description="Basic and acidic residues" evidence="1">
    <location>
        <begin position="36"/>
        <end position="45"/>
    </location>
</feature>
<accession>A0A917L394</accession>
<organism evidence="2 3">
    <name type="scientific">Neoroseomonas lacus</name>
    <dbReference type="NCBI Taxonomy" id="287609"/>
    <lineage>
        <taxon>Bacteria</taxon>
        <taxon>Pseudomonadati</taxon>
        <taxon>Pseudomonadota</taxon>
        <taxon>Alphaproteobacteria</taxon>
        <taxon>Acetobacterales</taxon>
        <taxon>Acetobacteraceae</taxon>
        <taxon>Neoroseomonas</taxon>
    </lineage>
</organism>
<keyword evidence="3" id="KW-1185">Reference proteome</keyword>
<comment type="caution">
    <text evidence="2">The sequence shown here is derived from an EMBL/GenBank/DDBJ whole genome shotgun (WGS) entry which is preliminary data.</text>
</comment>
<proteinExistence type="predicted"/>
<reference evidence="2" key="2">
    <citation type="submission" date="2020-09" db="EMBL/GenBank/DDBJ databases">
        <authorList>
            <person name="Sun Q."/>
            <person name="Zhou Y."/>
        </authorList>
    </citation>
    <scope>NUCLEOTIDE SEQUENCE</scope>
    <source>
        <strain evidence="2">CGMCC 1.3617</strain>
    </source>
</reference>